<evidence type="ECO:0000313" key="2">
    <source>
        <dbReference type="Proteomes" id="UP001143910"/>
    </source>
</evidence>
<dbReference type="Proteomes" id="UP001143910">
    <property type="component" value="Unassembled WGS sequence"/>
</dbReference>
<protein>
    <submittedName>
        <fullName evidence="1">Uncharacterized protein</fullName>
    </submittedName>
</protein>
<comment type="caution">
    <text evidence="1">The sequence shown here is derived from an EMBL/GenBank/DDBJ whole genome shotgun (WGS) entry which is preliminary data.</text>
</comment>
<accession>A0ACC1MNL0</accession>
<keyword evidence="2" id="KW-1185">Reference proteome</keyword>
<gene>
    <name evidence="1" type="ORF">NQ176_g9266</name>
</gene>
<proteinExistence type="predicted"/>
<reference evidence="1" key="1">
    <citation type="submission" date="2022-08" db="EMBL/GenBank/DDBJ databases">
        <title>Genome Sequence of Lecanicillium fungicola.</title>
        <authorList>
            <person name="Buettner E."/>
        </authorList>
    </citation>
    <scope>NUCLEOTIDE SEQUENCE</scope>
    <source>
        <strain evidence="1">Babe33</strain>
    </source>
</reference>
<sequence>MRMGAPVRAANTLGPTGGGPPHRTDFVDILEDGPCGTTHLYPAADKDLNSLSRALGELTINHRQNIPPAKSPEPECIKAQIEQHVPRLQRPALSANTFEPLIALDENGDNTPLTENPLKATSTSTSTSTYPLPTENPASDRTLQDQVQRHLAVSRLQSWTPWGRALRLQLAALRTEIRTHPTVINQATTN</sequence>
<organism evidence="1 2">
    <name type="scientific">Zarea fungicola</name>
    <dbReference type="NCBI Taxonomy" id="93591"/>
    <lineage>
        <taxon>Eukaryota</taxon>
        <taxon>Fungi</taxon>
        <taxon>Dikarya</taxon>
        <taxon>Ascomycota</taxon>
        <taxon>Pezizomycotina</taxon>
        <taxon>Sordariomycetes</taxon>
        <taxon>Hypocreomycetidae</taxon>
        <taxon>Hypocreales</taxon>
        <taxon>Cordycipitaceae</taxon>
        <taxon>Zarea</taxon>
    </lineage>
</organism>
<dbReference type="EMBL" id="JANJQO010002049">
    <property type="protein sequence ID" value="KAJ2968267.1"/>
    <property type="molecule type" value="Genomic_DNA"/>
</dbReference>
<evidence type="ECO:0000313" key="1">
    <source>
        <dbReference type="EMBL" id="KAJ2968267.1"/>
    </source>
</evidence>
<name>A0ACC1MNL0_9HYPO</name>